<dbReference type="InterPro" id="IPR008271">
    <property type="entry name" value="Ser/Thr_kinase_AS"/>
</dbReference>
<evidence type="ECO:0000256" key="2">
    <source>
        <dbReference type="ARBA" id="ARBA00022840"/>
    </source>
</evidence>
<dbReference type="InterPro" id="IPR053215">
    <property type="entry name" value="TKL_Ser/Thr_kinase"/>
</dbReference>
<keyword evidence="7" id="KW-1185">Reference proteome</keyword>
<dbReference type="PANTHER" id="PTHR45756">
    <property type="entry name" value="PALMITOYLTRANSFERASE"/>
    <property type="match status" value="1"/>
</dbReference>
<dbReference type="AlphaFoldDB" id="L7FNH1"/>
<dbReference type="GO" id="GO:0005524">
    <property type="term" value="F:ATP binding"/>
    <property type="evidence" value="ECO:0007669"/>
    <property type="project" value="UniProtKB-UniRule"/>
</dbReference>
<dbReference type="Gene3D" id="1.10.510.10">
    <property type="entry name" value="Transferase(Phosphotransferase) domain 1"/>
    <property type="match status" value="1"/>
</dbReference>
<dbReference type="EMBL" id="KB206754">
    <property type="protein sequence ID" value="ELP88535.1"/>
    <property type="molecule type" value="Genomic_DNA"/>
</dbReference>
<keyword evidence="2 3" id="KW-0067">ATP-binding</keyword>
<dbReference type="PROSITE" id="PS00108">
    <property type="entry name" value="PROTEIN_KINASE_ST"/>
    <property type="match status" value="1"/>
</dbReference>
<keyword evidence="6" id="KW-0418">Kinase</keyword>
<dbReference type="EC" id="2.7.11.25" evidence="6"/>
<accession>L7FNH1</accession>
<gene>
    <name evidence="6" type="ORF">EIN_266660</name>
</gene>
<evidence type="ECO:0000259" key="5">
    <source>
        <dbReference type="PROSITE" id="PS50011"/>
    </source>
</evidence>
<protein>
    <submittedName>
        <fullName evidence="6">Serine/threonine protein kinase HT1, putative</fullName>
        <ecNumber evidence="6">2.7.11.25</ecNumber>
    </submittedName>
</protein>
<keyword evidence="1 3" id="KW-0547">Nucleotide-binding</keyword>
<dbReference type="GO" id="GO:0004709">
    <property type="term" value="F:MAP kinase kinase kinase activity"/>
    <property type="evidence" value="ECO:0007669"/>
    <property type="project" value="UniProtKB-EC"/>
</dbReference>
<keyword evidence="4 6" id="KW-0723">Serine/threonine-protein kinase</keyword>
<dbReference type="PROSITE" id="PS00107">
    <property type="entry name" value="PROTEIN_KINASE_ATP"/>
    <property type="match status" value="1"/>
</dbReference>
<dbReference type="InterPro" id="IPR017441">
    <property type="entry name" value="Protein_kinase_ATP_BS"/>
</dbReference>
<organism evidence="6 7">
    <name type="scientific">Entamoeba invadens IP1</name>
    <dbReference type="NCBI Taxonomy" id="370355"/>
    <lineage>
        <taxon>Eukaryota</taxon>
        <taxon>Amoebozoa</taxon>
        <taxon>Evosea</taxon>
        <taxon>Archamoebae</taxon>
        <taxon>Mastigamoebida</taxon>
        <taxon>Entamoebidae</taxon>
        <taxon>Entamoeba</taxon>
    </lineage>
</organism>
<dbReference type="KEGG" id="eiv:EIN_266660"/>
<dbReference type="Pfam" id="PF00069">
    <property type="entry name" value="Pkinase"/>
    <property type="match status" value="1"/>
</dbReference>
<dbReference type="InterPro" id="IPR011009">
    <property type="entry name" value="Kinase-like_dom_sf"/>
</dbReference>
<dbReference type="OrthoDB" id="4062651at2759"/>
<dbReference type="VEuPathDB" id="AmoebaDB:EIN_266660"/>
<dbReference type="SMART" id="SM00220">
    <property type="entry name" value="S_TKc"/>
    <property type="match status" value="1"/>
</dbReference>
<evidence type="ECO:0000313" key="6">
    <source>
        <dbReference type="EMBL" id="ELP88535.1"/>
    </source>
</evidence>
<dbReference type="PANTHER" id="PTHR45756:SF1">
    <property type="entry name" value="PROTEIN KINASE DOMAIN CONTAINING PROTEIN"/>
    <property type="match status" value="1"/>
</dbReference>
<dbReference type="SUPFAM" id="SSF56112">
    <property type="entry name" value="Protein kinase-like (PK-like)"/>
    <property type="match status" value="1"/>
</dbReference>
<feature type="domain" description="Protein kinase" evidence="5">
    <location>
        <begin position="133"/>
        <end position="396"/>
    </location>
</feature>
<dbReference type="Gene3D" id="3.30.200.20">
    <property type="entry name" value="Phosphorylase Kinase, domain 1"/>
    <property type="match status" value="1"/>
</dbReference>
<evidence type="ECO:0000313" key="7">
    <source>
        <dbReference type="Proteomes" id="UP000014680"/>
    </source>
</evidence>
<evidence type="ECO:0000256" key="3">
    <source>
        <dbReference type="PROSITE-ProRule" id="PRU10141"/>
    </source>
</evidence>
<dbReference type="InterPro" id="IPR000719">
    <property type="entry name" value="Prot_kinase_dom"/>
</dbReference>
<dbReference type="GeneID" id="14887516"/>
<evidence type="ECO:0000256" key="4">
    <source>
        <dbReference type="RuleBase" id="RU000304"/>
    </source>
</evidence>
<name>L7FNH1_ENTIV</name>
<dbReference type="RefSeq" id="XP_004255306.1">
    <property type="nucleotide sequence ID" value="XM_004255258.1"/>
</dbReference>
<proteinExistence type="inferred from homology"/>
<dbReference type="Proteomes" id="UP000014680">
    <property type="component" value="Unassembled WGS sequence"/>
</dbReference>
<evidence type="ECO:0000256" key="1">
    <source>
        <dbReference type="ARBA" id="ARBA00022741"/>
    </source>
</evidence>
<keyword evidence="6" id="KW-0808">Transferase</keyword>
<feature type="binding site" evidence="3">
    <location>
        <position position="161"/>
    </location>
    <ligand>
        <name>ATP</name>
        <dbReference type="ChEBI" id="CHEBI:30616"/>
    </ligand>
</feature>
<dbReference type="PROSITE" id="PS50011">
    <property type="entry name" value="PROTEIN_KINASE_DOM"/>
    <property type="match status" value="1"/>
</dbReference>
<reference evidence="6 7" key="1">
    <citation type="submission" date="2012-10" db="EMBL/GenBank/DDBJ databases">
        <authorList>
            <person name="Zafar N."/>
            <person name="Inman J."/>
            <person name="Hall N."/>
            <person name="Lorenzi H."/>
            <person name="Caler E."/>
        </authorList>
    </citation>
    <scope>NUCLEOTIDE SEQUENCE [LARGE SCALE GENOMIC DNA]</scope>
    <source>
        <strain evidence="6 7">IP1</strain>
    </source>
</reference>
<sequence>MLKSNIKFVSLGDGIEVNTTHVVFNEGEEVDISTKQRELLCVGNSTKHNMKIQITAKDTDTHKFVFTSNQHLMVLRKGEACEFKLFVEVLCTTKVESDFMLVANSYVSERELYKPISFSIVSKLSSKLDPDELKENTKLGEGSFGIVYKGIFRKEIVAIKKMREVSDTENAIIEFEKEVSMLDKFRSEFIVHFYGAVFVPNKVCMITEFAPFGNLQDLMKHYQSEEIDVTLRVKFMLDAAKGISYLHTNGILHRDIKPDNFLVFSLDLNQRVNAKLTDFGSARNVNVMMTNMTFTKGIGTPKYMGPEILNKNKYKKSADIYSFAITLLEVLTWVEPFPKEIYKFGWSIADLISIGKRPSTILKLEKKYQSIIENAWKQEPKERSDINTIIACLEHL</sequence>
<comment type="similarity">
    <text evidence="4">Belongs to the protein kinase superfamily.</text>
</comment>